<dbReference type="Proteomes" id="UP001302316">
    <property type="component" value="Unassembled WGS sequence"/>
</dbReference>
<name>A0AAP6MML0_9GAMM</name>
<reference evidence="2 3" key="1">
    <citation type="submission" date="2023-12" db="EMBL/GenBank/DDBJ databases">
        <title>Whole-genome sequencing of halo(alkali)philic microorganisms from hypersaline lakes.</title>
        <authorList>
            <person name="Sorokin D.Y."/>
            <person name="Merkel A.Y."/>
            <person name="Messina E."/>
            <person name="Yakimov M."/>
        </authorList>
    </citation>
    <scope>NUCLEOTIDE SEQUENCE [LARGE SCALE GENOMIC DNA]</scope>
    <source>
        <strain evidence="2 3">AB-CW1</strain>
    </source>
</reference>
<feature type="region of interest" description="Disordered" evidence="1">
    <location>
        <begin position="46"/>
        <end position="70"/>
    </location>
</feature>
<dbReference type="EMBL" id="JAYGII010000010">
    <property type="protein sequence ID" value="MEA5445436.1"/>
    <property type="molecule type" value="Genomic_DNA"/>
</dbReference>
<feature type="compositionally biased region" description="Basic and acidic residues" evidence="1">
    <location>
        <begin position="46"/>
        <end position="59"/>
    </location>
</feature>
<organism evidence="2 3">
    <name type="scientific">Natronospira elongata</name>
    <dbReference type="NCBI Taxonomy" id="3110268"/>
    <lineage>
        <taxon>Bacteria</taxon>
        <taxon>Pseudomonadati</taxon>
        <taxon>Pseudomonadota</taxon>
        <taxon>Gammaproteobacteria</taxon>
        <taxon>Natronospirales</taxon>
        <taxon>Natronospiraceae</taxon>
        <taxon>Natronospira</taxon>
    </lineage>
</organism>
<evidence type="ECO:0000313" key="2">
    <source>
        <dbReference type="EMBL" id="MEA5445436.1"/>
    </source>
</evidence>
<dbReference type="AlphaFoldDB" id="A0AAP6MML0"/>
<keyword evidence="3" id="KW-1185">Reference proteome</keyword>
<gene>
    <name evidence="2" type="ORF">VCB98_06350</name>
</gene>
<evidence type="ECO:0000256" key="1">
    <source>
        <dbReference type="SAM" id="MobiDB-lite"/>
    </source>
</evidence>
<dbReference type="RefSeq" id="WP_346051065.1">
    <property type="nucleotide sequence ID" value="NZ_JAYGII010000010.1"/>
</dbReference>
<comment type="caution">
    <text evidence="2">The sequence shown here is derived from an EMBL/GenBank/DDBJ whole genome shotgun (WGS) entry which is preliminary data.</text>
</comment>
<protein>
    <submittedName>
        <fullName evidence="2">Uncharacterized protein</fullName>
    </submittedName>
</protein>
<proteinExistence type="predicted"/>
<accession>A0AAP6MML0</accession>
<sequence length="70" mass="8232">MSEQKRYGIRITLPQGDPLALPHLLGSDWESFRWYRSAEERNRAMEDMGREHQFSRKGDIPSITLEAVDR</sequence>
<evidence type="ECO:0000313" key="3">
    <source>
        <dbReference type="Proteomes" id="UP001302316"/>
    </source>
</evidence>